<name>D2VNJ8_NAEGR</name>
<sequence length="230" mass="26184">MQQDSPRQVLNANCNYSSSTVVSRRKGRGTSGKCSGMMESHHLVSNNNPWLRFHSYDPVEHEEKKRKLREYSKRNAYKGLHFRPSKYNQEVVKFSVQAPNMLSEQNLTERSVLKVDEKACSAHQVITNSKIPLTHFQVSSIIQLESNSLISTTNNIQAPTASKSTCIQFTHQNSRNVLPSINEILSLSKIQKAPHKMIHNSSLQIIQQNSINSDNFQLENLTLAPINMYF</sequence>
<dbReference type="EMBL" id="GG738884">
    <property type="protein sequence ID" value="EFC41671.1"/>
    <property type="molecule type" value="Genomic_DNA"/>
</dbReference>
<dbReference type="RefSeq" id="XP_002674415.1">
    <property type="nucleotide sequence ID" value="XM_002674369.1"/>
</dbReference>
<dbReference type="GeneID" id="8851416"/>
<organism evidence="2">
    <name type="scientific">Naegleria gruberi</name>
    <name type="common">Amoeba</name>
    <dbReference type="NCBI Taxonomy" id="5762"/>
    <lineage>
        <taxon>Eukaryota</taxon>
        <taxon>Discoba</taxon>
        <taxon>Heterolobosea</taxon>
        <taxon>Tetramitia</taxon>
        <taxon>Eutetramitia</taxon>
        <taxon>Vahlkampfiidae</taxon>
        <taxon>Naegleria</taxon>
    </lineage>
</organism>
<dbReference type="Proteomes" id="UP000006671">
    <property type="component" value="Unassembled WGS sequence"/>
</dbReference>
<dbReference type="KEGG" id="ngr:NAEGRDRAFT_70526"/>
<dbReference type="VEuPathDB" id="AmoebaDB:NAEGRDRAFT_70526"/>
<protein>
    <submittedName>
        <fullName evidence="1">Predicted protein</fullName>
    </submittedName>
</protein>
<keyword evidence="2" id="KW-1185">Reference proteome</keyword>
<gene>
    <name evidence="1" type="ORF">NAEGRDRAFT_70526</name>
</gene>
<dbReference type="InParanoid" id="D2VNJ8"/>
<reference evidence="1 2" key="1">
    <citation type="journal article" date="2010" name="Cell">
        <title>The genome of Naegleria gruberi illuminates early eukaryotic versatility.</title>
        <authorList>
            <person name="Fritz-Laylin L.K."/>
            <person name="Prochnik S.E."/>
            <person name="Ginger M.L."/>
            <person name="Dacks J.B."/>
            <person name="Carpenter M.L."/>
            <person name="Field M.C."/>
            <person name="Kuo A."/>
            <person name="Paredez A."/>
            <person name="Chapman J."/>
            <person name="Pham J."/>
            <person name="Shu S."/>
            <person name="Neupane R."/>
            <person name="Cipriano M."/>
            <person name="Mancuso J."/>
            <person name="Tu H."/>
            <person name="Salamov A."/>
            <person name="Lindquist E."/>
            <person name="Shapiro H."/>
            <person name="Lucas S."/>
            <person name="Grigoriev I.V."/>
            <person name="Cande W.Z."/>
            <person name="Fulton C."/>
            <person name="Rokhsar D.S."/>
            <person name="Dawson S.C."/>
        </authorList>
    </citation>
    <scope>NUCLEOTIDE SEQUENCE [LARGE SCALE GENOMIC DNA]</scope>
    <source>
        <strain evidence="1 2">NEG-M</strain>
    </source>
</reference>
<proteinExistence type="predicted"/>
<accession>D2VNJ8</accession>
<dbReference type="AlphaFoldDB" id="D2VNJ8"/>
<evidence type="ECO:0000313" key="1">
    <source>
        <dbReference type="EMBL" id="EFC41671.1"/>
    </source>
</evidence>
<evidence type="ECO:0000313" key="2">
    <source>
        <dbReference type="Proteomes" id="UP000006671"/>
    </source>
</evidence>